<feature type="compositionally biased region" description="Polar residues" evidence="1">
    <location>
        <begin position="97"/>
        <end position="109"/>
    </location>
</feature>
<feature type="region of interest" description="Disordered" evidence="1">
    <location>
        <begin position="52"/>
        <end position="212"/>
    </location>
</feature>
<feature type="compositionally biased region" description="Basic and acidic residues" evidence="1">
    <location>
        <begin position="159"/>
        <end position="178"/>
    </location>
</feature>
<accession>A0AAV7P913</accession>
<keyword evidence="3" id="KW-1185">Reference proteome</keyword>
<dbReference type="EMBL" id="JANPWB010000011">
    <property type="protein sequence ID" value="KAJ1124782.1"/>
    <property type="molecule type" value="Genomic_DNA"/>
</dbReference>
<evidence type="ECO:0000313" key="2">
    <source>
        <dbReference type="EMBL" id="KAJ1124782.1"/>
    </source>
</evidence>
<protein>
    <submittedName>
        <fullName evidence="2">Uncharacterized protein</fullName>
    </submittedName>
</protein>
<gene>
    <name evidence="2" type="ORF">NDU88_003231</name>
</gene>
<dbReference type="Proteomes" id="UP001066276">
    <property type="component" value="Chromosome 7"/>
</dbReference>
<sequence>MDRIAFRFCPQCHAKYPFTDQHLVCNLCLSLEHSEDTCEACKSFRSKKTLRDRRARRMQMASKSSENLDVEEQEMAISIQGSDSDDSDGDRPPTAGQHVSTPALTQVHSQPKKHKASGTPLPEGHGSTHKKQSGDQATPSAPKKAQIVAKSSDSSQEPVIEKTRHRLVESMKPRKSLSEPRPSISMGISVPKKRLRSRKKPCTPRNMGSLSS</sequence>
<name>A0AAV7P913_PLEWA</name>
<organism evidence="2 3">
    <name type="scientific">Pleurodeles waltl</name>
    <name type="common">Iberian ribbed newt</name>
    <dbReference type="NCBI Taxonomy" id="8319"/>
    <lineage>
        <taxon>Eukaryota</taxon>
        <taxon>Metazoa</taxon>
        <taxon>Chordata</taxon>
        <taxon>Craniata</taxon>
        <taxon>Vertebrata</taxon>
        <taxon>Euteleostomi</taxon>
        <taxon>Amphibia</taxon>
        <taxon>Batrachia</taxon>
        <taxon>Caudata</taxon>
        <taxon>Salamandroidea</taxon>
        <taxon>Salamandridae</taxon>
        <taxon>Pleurodelinae</taxon>
        <taxon>Pleurodeles</taxon>
    </lineage>
</organism>
<proteinExistence type="predicted"/>
<evidence type="ECO:0000313" key="3">
    <source>
        <dbReference type="Proteomes" id="UP001066276"/>
    </source>
</evidence>
<evidence type="ECO:0000256" key="1">
    <source>
        <dbReference type="SAM" id="MobiDB-lite"/>
    </source>
</evidence>
<comment type="caution">
    <text evidence="2">The sequence shown here is derived from an EMBL/GenBank/DDBJ whole genome shotgun (WGS) entry which is preliminary data.</text>
</comment>
<reference evidence="2" key="1">
    <citation type="journal article" date="2022" name="bioRxiv">
        <title>Sequencing and chromosome-scale assembly of the giantPleurodeles waltlgenome.</title>
        <authorList>
            <person name="Brown T."/>
            <person name="Elewa A."/>
            <person name="Iarovenko S."/>
            <person name="Subramanian E."/>
            <person name="Araus A.J."/>
            <person name="Petzold A."/>
            <person name="Susuki M."/>
            <person name="Suzuki K.-i.T."/>
            <person name="Hayashi T."/>
            <person name="Toyoda A."/>
            <person name="Oliveira C."/>
            <person name="Osipova E."/>
            <person name="Leigh N.D."/>
            <person name="Simon A."/>
            <person name="Yun M.H."/>
        </authorList>
    </citation>
    <scope>NUCLEOTIDE SEQUENCE</scope>
    <source>
        <strain evidence="2">20211129_DDA</strain>
        <tissue evidence="2">Liver</tissue>
    </source>
</reference>
<feature type="compositionally biased region" description="Basic residues" evidence="1">
    <location>
        <begin position="191"/>
        <end position="202"/>
    </location>
</feature>
<dbReference type="AlphaFoldDB" id="A0AAV7P913"/>